<dbReference type="Pfam" id="PF00672">
    <property type="entry name" value="HAMP"/>
    <property type="match status" value="1"/>
</dbReference>
<keyword evidence="7" id="KW-1133">Transmembrane helix</keyword>
<dbReference type="GO" id="GO:0006935">
    <property type="term" value="P:chemotaxis"/>
    <property type="evidence" value="ECO:0007669"/>
    <property type="project" value="InterPro"/>
</dbReference>
<dbReference type="Pfam" id="PF12729">
    <property type="entry name" value="4HB_MCP_1"/>
    <property type="match status" value="1"/>
</dbReference>
<dbReference type="InterPro" id="IPR004089">
    <property type="entry name" value="MCPsignal_dom"/>
</dbReference>
<dbReference type="InterPro" id="IPR003660">
    <property type="entry name" value="HAMP_dom"/>
</dbReference>
<keyword evidence="4" id="KW-0807">Transducer</keyword>
<dbReference type="Proteomes" id="UP000322822">
    <property type="component" value="Chromosome 1"/>
</dbReference>
<dbReference type="SUPFAM" id="SSF58104">
    <property type="entry name" value="Methyl-accepting chemotaxis protein (MCP) signaling domain"/>
    <property type="match status" value="1"/>
</dbReference>
<dbReference type="Gene3D" id="1.10.287.950">
    <property type="entry name" value="Methyl-accepting chemotaxis protein"/>
    <property type="match status" value="1"/>
</dbReference>
<evidence type="ECO:0000259" key="9">
    <source>
        <dbReference type="PROSITE" id="PS50885"/>
    </source>
</evidence>
<dbReference type="OrthoDB" id="9147953at2"/>
<evidence type="ECO:0000313" key="11">
    <source>
        <dbReference type="Proteomes" id="UP000322822"/>
    </source>
</evidence>
<dbReference type="InterPro" id="IPR051310">
    <property type="entry name" value="MCP_chemotaxis"/>
</dbReference>
<accession>A0A5P2H5N0</accession>
<dbReference type="GO" id="GO:0004888">
    <property type="term" value="F:transmembrane signaling receptor activity"/>
    <property type="evidence" value="ECO:0007669"/>
    <property type="project" value="InterPro"/>
</dbReference>
<evidence type="ECO:0000256" key="4">
    <source>
        <dbReference type="PROSITE-ProRule" id="PRU00284"/>
    </source>
</evidence>
<feature type="region of interest" description="Disordered" evidence="6">
    <location>
        <begin position="523"/>
        <end position="545"/>
    </location>
</feature>
<keyword evidence="7" id="KW-0812">Transmembrane</keyword>
<dbReference type="PANTHER" id="PTHR43531">
    <property type="entry name" value="PROTEIN ICFG"/>
    <property type="match status" value="1"/>
</dbReference>
<evidence type="ECO:0000256" key="1">
    <source>
        <dbReference type="ARBA" id="ARBA00004370"/>
    </source>
</evidence>
<evidence type="ECO:0000256" key="2">
    <source>
        <dbReference type="ARBA" id="ARBA00022481"/>
    </source>
</evidence>
<dbReference type="InterPro" id="IPR004090">
    <property type="entry name" value="Chemotax_Me-accpt_rcpt"/>
</dbReference>
<evidence type="ECO:0000256" key="3">
    <source>
        <dbReference type="ARBA" id="ARBA00029447"/>
    </source>
</evidence>
<dbReference type="InterPro" id="IPR024478">
    <property type="entry name" value="HlyB_4HB_MCP"/>
</dbReference>
<dbReference type="PROSITE" id="PS50885">
    <property type="entry name" value="HAMP"/>
    <property type="match status" value="1"/>
</dbReference>
<feature type="domain" description="HAMP" evidence="9">
    <location>
        <begin position="209"/>
        <end position="262"/>
    </location>
</feature>
<protein>
    <submittedName>
        <fullName evidence="10">HAMP domain-containing protein</fullName>
    </submittedName>
</protein>
<comment type="subcellular location">
    <subcellularLocation>
        <location evidence="1">Membrane</location>
    </subcellularLocation>
</comment>
<proteinExistence type="inferred from homology"/>
<organism evidence="10 11">
    <name type="scientific">Cupriavidus pauculus</name>
    <dbReference type="NCBI Taxonomy" id="82633"/>
    <lineage>
        <taxon>Bacteria</taxon>
        <taxon>Pseudomonadati</taxon>
        <taxon>Pseudomonadota</taxon>
        <taxon>Betaproteobacteria</taxon>
        <taxon>Burkholderiales</taxon>
        <taxon>Burkholderiaceae</taxon>
        <taxon>Cupriavidus</taxon>
    </lineage>
</organism>
<dbReference type="SMART" id="SM00304">
    <property type="entry name" value="HAMP"/>
    <property type="match status" value="1"/>
</dbReference>
<keyword evidence="5" id="KW-0175">Coiled coil</keyword>
<feature type="transmembrane region" description="Helical" evidence="7">
    <location>
        <begin position="184"/>
        <end position="208"/>
    </location>
</feature>
<dbReference type="CDD" id="cd06225">
    <property type="entry name" value="HAMP"/>
    <property type="match status" value="1"/>
</dbReference>
<dbReference type="EMBL" id="CP044065">
    <property type="protein sequence ID" value="QET03018.1"/>
    <property type="molecule type" value="Genomic_DNA"/>
</dbReference>
<dbReference type="FunFam" id="1.10.287.950:FF:000001">
    <property type="entry name" value="Methyl-accepting chemotaxis sensory transducer"/>
    <property type="match status" value="1"/>
</dbReference>
<feature type="compositionally biased region" description="Basic and acidic residues" evidence="6">
    <location>
        <begin position="523"/>
        <end position="534"/>
    </location>
</feature>
<dbReference type="SMART" id="SM00283">
    <property type="entry name" value="MA"/>
    <property type="match status" value="1"/>
</dbReference>
<dbReference type="RefSeq" id="WP_150373055.1">
    <property type="nucleotide sequence ID" value="NZ_CP044065.1"/>
</dbReference>
<dbReference type="GO" id="GO:0007165">
    <property type="term" value="P:signal transduction"/>
    <property type="evidence" value="ECO:0007669"/>
    <property type="project" value="UniProtKB-KW"/>
</dbReference>
<evidence type="ECO:0000259" key="8">
    <source>
        <dbReference type="PROSITE" id="PS50111"/>
    </source>
</evidence>
<dbReference type="AlphaFoldDB" id="A0A5P2H5N0"/>
<dbReference type="PANTHER" id="PTHR43531:SF14">
    <property type="entry name" value="METHYL-ACCEPTING CHEMOTAXIS PROTEIN I-RELATED"/>
    <property type="match status" value="1"/>
</dbReference>
<keyword evidence="2" id="KW-0488">Methylation</keyword>
<reference evidence="10 11" key="1">
    <citation type="submission" date="2019-09" db="EMBL/GenBank/DDBJ databases">
        <title>FDA dAtabase for Regulatory Grade micrObial Sequences (FDA-ARGOS): Supporting development and validation of Infectious Disease Dx tests.</title>
        <authorList>
            <person name="Sciortino C."/>
            <person name="Tallon L."/>
            <person name="Sadzewicz L."/>
            <person name="Vavikolanu K."/>
            <person name="Mehta A."/>
            <person name="Aluvathingal J."/>
            <person name="Nadendla S."/>
            <person name="Nandy P."/>
            <person name="Geyer C."/>
            <person name="Yan Y."/>
            <person name="Sichtig H."/>
        </authorList>
    </citation>
    <scope>NUCLEOTIDE SEQUENCE [LARGE SCALE GENOMIC DNA]</scope>
    <source>
        <strain evidence="10 11">FDAARGOS_664</strain>
    </source>
</reference>
<sequence>MNISKRLLLTLTIAILALLFVGLGGIWQLNKSEQRFEYFNDNTLASVRHLNDVVDAFSDMRVAALHHAMTDDIVAKGDAEKKIAAADKRFDEVLAKYEREDISDETDRKMLAADRDAAKAYRAARVKFLDKSNNNDYAGSQEMATTGELNTSAISLRKAIDEHLAYNVKLGADAVLQNESQHRWTVRVFLAVIGVTALFLVAMAVTLYRRIHRSLNDIQRTLEYVSESLDLDRRAHVGRLDEIGLTAQAFNALIARVSHAMRDVRQSSESVGVAAAQIAAGNTDLSARTEQQAASLEETASSMEELTTTVRQNAENARQANALATSAADVADTGSLAVSEMVGTMGEISGSSARIAEITSLIEGIAFQTNILALNAAVEAARAGEQGRGFAVVAGEVRSLAQRSSTAAKEIKELIEASATTVQTGSAQAQRMGTTMDEIRQAVKRVADIIAEISAASQEQSAGIDQVNHAVGQMDQVTQQNAALVEEAAAAAQSLDEQARRLRETVAQFQMADGVDGPDGVDYADHARFGHSGDARALPAPALGR</sequence>
<evidence type="ECO:0000256" key="7">
    <source>
        <dbReference type="SAM" id="Phobius"/>
    </source>
</evidence>
<dbReference type="CDD" id="cd11386">
    <property type="entry name" value="MCP_signal"/>
    <property type="match status" value="1"/>
</dbReference>
<comment type="similarity">
    <text evidence="3">Belongs to the methyl-accepting chemotaxis (MCP) protein family.</text>
</comment>
<feature type="coiled-coil region" evidence="5">
    <location>
        <begin position="485"/>
        <end position="512"/>
    </location>
</feature>
<dbReference type="PROSITE" id="PS50111">
    <property type="entry name" value="CHEMOTAXIS_TRANSDUC_2"/>
    <property type="match status" value="1"/>
</dbReference>
<keyword evidence="7" id="KW-0472">Membrane</keyword>
<dbReference type="Pfam" id="PF00015">
    <property type="entry name" value="MCPsignal"/>
    <property type="match status" value="1"/>
</dbReference>
<evidence type="ECO:0000313" key="10">
    <source>
        <dbReference type="EMBL" id="QET03018.1"/>
    </source>
</evidence>
<gene>
    <name evidence="10" type="ORF">FOB72_13805</name>
</gene>
<name>A0A5P2H5N0_9BURK</name>
<evidence type="ECO:0000256" key="6">
    <source>
        <dbReference type="SAM" id="MobiDB-lite"/>
    </source>
</evidence>
<dbReference type="PRINTS" id="PR00260">
    <property type="entry name" value="CHEMTRNSDUCR"/>
</dbReference>
<feature type="domain" description="Methyl-accepting transducer" evidence="8">
    <location>
        <begin position="267"/>
        <end position="496"/>
    </location>
</feature>
<evidence type="ECO:0000256" key="5">
    <source>
        <dbReference type="SAM" id="Coils"/>
    </source>
</evidence>
<dbReference type="GO" id="GO:0005886">
    <property type="term" value="C:plasma membrane"/>
    <property type="evidence" value="ECO:0007669"/>
    <property type="project" value="TreeGrafter"/>
</dbReference>